<feature type="domain" description="Protein kinase" evidence="2">
    <location>
        <begin position="7"/>
        <end position="270"/>
    </location>
</feature>
<dbReference type="SUPFAM" id="SSF52540">
    <property type="entry name" value="P-loop containing nucleoside triphosphate hydrolases"/>
    <property type="match status" value="1"/>
</dbReference>
<dbReference type="InterPro" id="IPR029016">
    <property type="entry name" value="GAF-like_dom_sf"/>
</dbReference>
<dbReference type="SUPFAM" id="SSF56112">
    <property type="entry name" value="Protein kinase-like (PK-like)"/>
    <property type="match status" value="1"/>
</dbReference>
<dbReference type="Proteomes" id="UP001235303">
    <property type="component" value="Unassembled WGS sequence"/>
</dbReference>
<dbReference type="SMART" id="SM00220">
    <property type="entry name" value="S_TKc"/>
    <property type="match status" value="1"/>
</dbReference>
<keyword evidence="1" id="KW-0175">Coiled coil</keyword>
<protein>
    <submittedName>
        <fullName evidence="3">AAA family ATPase</fullName>
    </submittedName>
</protein>
<dbReference type="InterPro" id="IPR027417">
    <property type="entry name" value="P-loop_NTPase"/>
</dbReference>
<dbReference type="SMART" id="SM00331">
    <property type="entry name" value="PP2C_SIG"/>
    <property type="match status" value="1"/>
</dbReference>
<evidence type="ECO:0000256" key="1">
    <source>
        <dbReference type="SAM" id="Coils"/>
    </source>
</evidence>
<proteinExistence type="predicted"/>
<dbReference type="Pfam" id="PF13191">
    <property type="entry name" value="AAA_16"/>
    <property type="match status" value="1"/>
</dbReference>
<dbReference type="Pfam" id="PF00069">
    <property type="entry name" value="Pkinase"/>
    <property type="match status" value="1"/>
</dbReference>
<dbReference type="SUPFAM" id="SSF55781">
    <property type="entry name" value="GAF domain-like"/>
    <property type="match status" value="1"/>
</dbReference>
<dbReference type="Pfam" id="PF01590">
    <property type="entry name" value="GAF"/>
    <property type="match status" value="1"/>
</dbReference>
<dbReference type="InterPro" id="IPR000719">
    <property type="entry name" value="Prot_kinase_dom"/>
</dbReference>
<dbReference type="Gene3D" id="3.40.50.300">
    <property type="entry name" value="P-loop containing nucleotide triphosphate hydrolases"/>
    <property type="match status" value="1"/>
</dbReference>
<dbReference type="CDD" id="cd14014">
    <property type="entry name" value="STKc_PknB_like"/>
    <property type="match status" value="1"/>
</dbReference>
<name>A0ABT7APM5_9CYAN</name>
<dbReference type="EMBL" id="JAQOSP010000037">
    <property type="protein sequence ID" value="MDJ1168854.1"/>
    <property type="molecule type" value="Genomic_DNA"/>
</dbReference>
<dbReference type="Gene3D" id="3.30.450.40">
    <property type="match status" value="1"/>
</dbReference>
<dbReference type="PANTHER" id="PTHR43642">
    <property type="entry name" value="HYBRID SIGNAL TRANSDUCTION HISTIDINE KINASE G"/>
    <property type="match status" value="1"/>
</dbReference>
<feature type="coiled-coil region" evidence="1">
    <location>
        <begin position="1479"/>
        <end position="1524"/>
    </location>
</feature>
<dbReference type="SMART" id="SM00065">
    <property type="entry name" value="GAF"/>
    <property type="match status" value="1"/>
</dbReference>
<dbReference type="PROSITE" id="PS50011">
    <property type="entry name" value="PROTEIN_KINASE_DOM"/>
    <property type="match status" value="1"/>
</dbReference>
<dbReference type="Gene3D" id="3.60.40.10">
    <property type="entry name" value="PPM-type phosphatase domain"/>
    <property type="match status" value="1"/>
</dbReference>
<dbReference type="PANTHER" id="PTHR43642:SF1">
    <property type="entry name" value="HYBRID SIGNAL TRANSDUCTION HISTIDINE KINASE G"/>
    <property type="match status" value="1"/>
</dbReference>
<dbReference type="InterPro" id="IPR011009">
    <property type="entry name" value="Kinase-like_dom_sf"/>
</dbReference>
<evidence type="ECO:0000313" key="4">
    <source>
        <dbReference type="Proteomes" id="UP001235303"/>
    </source>
</evidence>
<gene>
    <name evidence="3" type="ORF">PMG71_05395</name>
</gene>
<organism evidence="3 4">
    <name type="scientific">Roseofilum acuticapitatum BLCC-M154</name>
    <dbReference type="NCBI Taxonomy" id="3022444"/>
    <lineage>
        <taxon>Bacteria</taxon>
        <taxon>Bacillati</taxon>
        <taxon>Cyanobacteriota</taxon>
        <taxon>Cyanophyceae</taxon>
        <taxon>Desertifilales</taxon>
        <taxon>Desertifilaceae</taxon>
        <taxon>Roseofilum</taxon>
        <taxon>Roseofilum acuticapitatum</taxon>
    </lineage>
</organism>
<dbReference type="InterPro" id="IPR003018">
    <property type="entry name" value="GAF"/>
</dbReference>
<comment type="caution">
    <text evidence="3">The sequence shown here is derived from an EMBL/GenBank/DDBJ whole genome shotgun (WGS) entry which is preliminary data.</text>
</comment>
<dbReference type="Gene3D" id="1.10.510.10">
    <property type="entry name" value="Transferase(Phosphotransferase) domain 1"/>
    <property type="match status" value="1"/>
</dbReference>
<keyword evidence="4" id="KW-1185">Reference proteome</keyword>
<dbReference type="Pfam" id="PF07228">
    <property type="entry name" value="SpoIIE"/>
    <property type="match status" value="1"/>
</dbReference>
<evidence type="ECO:0000313" key="3">
    <source>
        <dbReference type="EMBL" id="MDJ1168854.1"/>
    </source>
</evidence>
<dbReference type="InterPro" id="IPR001932">
    <property type="entry name" value="PPM-type_phosphatase-like_dom"/>
</dbReference>
<dbReference type="InterPro" id="IPR036457">
    <property type="entry name" value="PPM-type-like_dom_sf"/>
</dbReference>
<accession>A0ABT7APM5</accession>
<dbReference type="Pfam" id="PF25503">
    <property type="entry name" value="TPR_CHK1"/>
    <property type="match status" value="1"/>
</dbReference>
<evidence type="ECO:0000259" key="2">
    <source>
        <dbReference type="PROSITE" id="PS50011"/>
    </source>
</evidence>
<reference evidence="3 4" key="1">
    <citation type="submission" date="2023-01" db="EMBL/GenBank/DDBJ databases">
        <title>Novel diversity within Roseofilum (Cyanobacteria; Desertifilaceae) from marine benthic mats with descriptions of four novel species.</title>
        <authorList>
            <person name="Wang Y."/>
            <person name="Berthold D.E."/>
            <person name="Hu J."/>
            <person name="Lefler F.W."/>
            <person name="Laughinghouse H.D. IV."/>
        </authorList>
    </citation>
    <scope>NUCLEOTIDE SEQUENCE [LARGE SCALE GENOMIC DNA]</scope>
    <source>
        <strain evidence="3 4">BLCC-M154</strain>
    </source>
</reference>
<sequence>MPSISGYQTLHLIYESSNSEVYRAIRESDQQRVILKLLKEDYPTPSELRRYKQEYKLTHSNELIGVVKACDLQPYKNTLVMILEDFGGESLKTLNIQQTFNLNQYLSLFIKIADCLGQLHSANIIHKDINPANIVFNPQTQELKIIDLGISTQLSKENPTLKNPTTLEGTLPYISPEQTGRMNRSLDYRTDFYSLGVTFYELLTHQLPFTTQDELELVHCHIAREPRSATEINPQIPPILSDIISKLMAKNAEDRYQSAWGLKADLETCLAQLEQEGKIDPFPLASQDLSDKFQIPQKLYGRQNEIEQLLNTFEQVDQHSQMVLVAGYSGIGKSALVQEIYKPITQRKGYFISGKFDQFQRNVPYSAIVSAFKGFVQQLLTESPEKLEQWKSKFLDALGVNGQVIVDVIPEMELIIGPQLPVGELEPMESQNRFNLVFQNFVHCCCSPKHPLAIFLDDLQWTDRATLKLIELIVMDKNLKNLLLIGAYRDNEVNVNHPFIMLVNKLKENQIGIHELTLKNLVINDVRHLIEDTVTQESENVQELSKIIFKKTQGNPFFVNQFLSNLYSENLIEFNYKNQVWEWDLYKIKSQNITDNVVELMIGKLRKLPLSTQEVLKLAACIGANFDLTTLSIVSEEPASDLFDHIIPAIQSGLVLSLSELDPELLIQDYRFVHDRVQQAAYALIAEEDKPSIHLKIGQLLLKSSSEEEQSEKLFEIVGHLNIGFDRLTNAEEKNKISQLNLEAGKKAKSSAAYMGSLEYLKAGMEQLSDDSWEKHYKLTFEFHKERCEVEYLNYNFDESERWADLTLQKAQSTLDKCEIHRLLCLQNTLSNKYEKAFASVIIGLELLEIDFPSPTADQTELQAYLEVEVKNLKNDLEDRKFSELEQAEECTDLEKQMAMKLLHCGTSSMFLTNPTMWWIVVINLVQMSLKYGLVIDSIFGFSAYGMFLANIQEEYALAYEFGTLAINLAERFNNGGSKCQVLHVFATYINGWNKHLKYADPMNNEGFALALEFGDIHYAGYTIMVGCYNLFYQGKPLEEMTEQIEKYLLYTEQNSHQLGTDLLWAAHLVILNLRGLTSDIDSFDDGEKAEEIYLNNWIECQNFMVLCYYYIIKSKAYYLYCKLDEALDCLSEAEKLLPFISISIPVAQHNFYSSLTLLRLYPNSDLESQQQSIEKVRNNQVRMKKWVDNCPENFLHKYLLVEAELARVLGNTLEAMDLYDRAIEAAHENDYVQEESLANELAAEFYLKFQKPKFAKIYIQQAYYGYRVWGAMAKTEQLEKLYPQLLGRSANPKQRNISITKISTSKNSTVALDLSTAIKANQAISGEIVLEKLLISLMNIIMQNAGAQSGYLLMAYQDKLMIEACQTLDSEEIEVLQSVPVEDNSCIAQSLINYVRRTQESVVLNDATNSGNFVNDPYIKQCQPKSILCVPLINQGKLVSIVYLENNLTTGAFTEDRVEMIKLLSGQAAIALENAYLYQNLEQKVQQRTAELALANQEIGILNEKLQAENLRLSSELDVAKKLQQMVLPKAEELEDIIGLDIAGYMEPADEVGGDYYDVLKQGERLKIGIGDVTGHGLESGVLMLMAQTAIRTLQKVDETDPVRFLDILNQTLYDNLQRMNSDKNMTLAILDYHQGRVQLSGQHEEAIVVRSHGEIELIDTMDLGFPIGLDDPITDFIGQQDIHLNPGDVMILYTDGITEAENRENCQYGLERLCTVVQEYREKSADEIRERAIADVQEFIGEQKVFDDITLVVLKQR</sequence>
<dbReference type="InterPro" id="IPR041664">
    <property type="entry name" value="AAA_16"/>
</dbReference>
<dbReference type="InterPro" id="IPR053159">
    <property type="entry name" value="Hybrid_Histidine_Kinase"/>
</dbReference>
<dbReference type="RefSeq" id="WP_283752617.1">
    <property type="nucleotide sequence ID" value="NZ_JAQOSP010000037.1"/>
</dbReference>